<dbReference type="Gene3D" id="3.40.50.300">
    <property type="entry name" value="P-loop containing nucleotide triphosphate hydrolases"/>
    <property type="match status" value="1"/>
</dbReference>
<dbReference type="Pfam" id="PF02881">
    <property type="entry name" value="SRP54_N"/>
    <property type="match status" value="1"/>
</dbReference>
<keyword evidence="3 10" id="KW-0963">Cytoplasm</keyword>
<dbReference type="SMART" id="SM00962">
    <property type="entry name" value="SRP54"/>
    <property type="match status" value="1"/>
</dbReference>
<evidence type="ECO:0000256" key="4">
    <source>
        <dbReference type="ARBA" id="ARBA00022741"/>
    </source>
</evidence>
<dbReference type="PANTHER" id="PTHR43134">
    <property type="entry name" value="SIGNAL RECOGNITION PARTICLE RECEPTOR SUBUNIT ALPHA"/>
    <property type="match status" value="1"/>
</dbReference>
<dbReference type="Gene3D" id="1.20.120.140">
    <property type="entry name" value="Signal recognition particle SRP54, nucleotide-binding domain"/>
    <property type="match status" value="1"/>
</dbReference>
<keyword evidence="7 10" id="KW-0472">Membrane</keyword>
<feature type="compositionally biased region" description="Low complexity" evidence="11">
    <location>
        <begin position="27"/>
        <end position="59"/>
    </location>
</feature>
<evidence type="ECO:0000256" key="8">
    <source>
        <dbReference type="ARBA" id="ARBA00023170"/>
    </source>
</evidence>
<dbReference type="InterPro" id="IPR042101">
    <property type="entry name" value="SRP54_N_sf"/>
</dbReference>
<evidence type="ECO:0000256" key="6">
    <source>
        <dbReference type="ARBA" id="ARBA00023134"/>
    </source>
</evidence>
<dbReference type="GO" id="GO:0003924">
    <property type="term" value="F:GTPase activity"/>
    <property type="evidence" value="ECO:0007669"/>
    <property type="project" value="UniProtKB-UniRule"/>
</dbReference>
<evidence type="ECO:0000256" key="9">
    <source>
        <dbReference type="ARBA" id="ARBA00048027"/>
    </source>
</evidence>
<dbReference type="SMART" id="SM00963">
    <property type="entry name" value="SRP54_N"/>
    <property type="match status" value="1"/>
</dbReference>
<dbReference type="RefSeq" id="WP_151001519.1">
    <property type="nucleotide sequence ID" value="NZ_BPQY01000472.1"/>
</dbReference>
<name>A0A6L3SW13_9HYPH</name>
<comment type="function">
    <text evidence="10">Involved in targeting and insertion of nascent membrane proteins into the cytoplasmic membrane. Acts as a receptor for the complex formed by the signal recognition particle (SRP) and the ribosome-nascent chain (RNC). Interaction with SRP-RNC leads to the transfer of the RNC complex to the Sec translocase for insertion into the membrane, the hydrolysis of GTP by both Ffh and FtsY, and the dissociation of the SRP-FtsY complex into the individual components.</text>
</comment>
<keyword evidence="5 10" id="KW-0378">Hydrolase</keyword>
<comment type="subcellular location">
    <subcellularLocation>
        <location evidence="1">Cell inner membrane</location>
        <topology evidence="1">Peripheral membrane protein</topology>
        <orientation evidence="1">Cytoplasmic side</orientation>
    </subcellularLocation>
    <subcellularLocation>
        <location evidence="10">Cell membrane</location>
        <topology evidence="10">Peripheral membrane protein</topology>
        <orientation evidence="10">Cytoplasmic side</orientation>
    </subcellularLocation>
    <subcellularLocation>
        <location evidence="10">Cytoplasm</location>
    </subcellularLocation>
</comment>
<dbReference type="InterPro" id="IPR036225">
    <property type="entry name" value="SRP/SRP_N"/>
</dbReference>
<keyword evidence="2 10" id="KW-1003">Cell membrane</keyword>
<dbReference type="InterPro" id="IPR004390">
    <property type="entry name" value="SR_rcpt_FtsY"/>
</dbReference>
<dbReference type="PANTHER" id="PTHR43134:SF1">
    <property type="entry name" value="SIGNAL RECOGNITION PARTICLE RECEPTOR SUBUNIT ALPHA"/>
    <property type="match status" value="1"/>
</dbReference>
<proteinExistence type="inferred from homology"/>
<dbReference type="OrthoDB" id="9804720at2"/>
<organism evidence="13 14">
    <name type="scientific">Methylobacterium soli</name>
    <dbReference type="NCBI Taxonomy" id="553447"/>
    <lineage>
        <taxon>Bacteria</taxon>
        <taxon>Pseudomonadati</taxon>
        <taxon>Pseudomonadota</taxon>
        <taxon>Alphaproteobacteria</taxon>
        <taxon>Hyphomicrobiales</taxon>
        <taxon>Methylobacteriaceae</taxon>
        <taxon>Methylobacterium</taxon>
    </lineage>
</organism>
<dbReference type="Proteomes" id="UP000474159">
    <property type="component" value="Unassembled WGS sequence"/>
</dbReference>
<reference evidence="13 14" key="1">
    <citation type="submission" date="2019-09" db="EMBL/GenBank/DDBJ databases">
        <title>YIM 48816 draft genome.</title>
        <authorList>
            <person name="Jiang L."/>
        </authorList>
    </citation>
    <scope>NUCLEOTIDE SEQUENCE [LARGE SCALE GENOMIC DNA]</scope>
    <source>
        <strain evidence="13 14">YIM 48816</strain>
    </source>
</reference>
<evidence type="ECO:0000313" key="14">
    <source>
        <dbReference type="Proteomes" id="UP000474159"/>
    </source>
</evidence>
<dbReference type="EMBL" id="VZZK01000018">
    <property type="protein sequence ID" value="KAB1077795.1"/>
    <property type="molecule type" value="Genomic_DNA"/>
</dbReference>
<dbReference type="InterPro" id="IPR013822">
    <property type="entry name" value="Signal_recog_particl_SRP54_hlx"/>
</dbReference>
<feature type="domain" description="SRP54-type proteins GTP-binding" evidence="12">
    <location>
        <begin position="483"/>
        <end position="496"/>
    </location>
</feature>
<sequence length="514" mass="52684">MSQDEKPGWFGRLFGRKAGPAPDEAETPPTEMPAAEAAEVPAEAAPASEAPDEASSAPASPAPASPAPASPAEGQPDFATGADDVAHVPLPASEPAPADPDRNSVPDEIEGADLQPIAGKTERPPAGTAGDAPARGAEPADTTSRAFAPTPSAVGGTPASGFGQAEPGTASALAAPAAAPDPDIQPIDTAAALASDAAKDSALPEPGKRGWWGRLTEGMKRTSTSLSDRVTGLFTKRKLDATTLEDLEDALIQADFGLETATRISDAVGKGRYEKGISPDAVRAILATEVERALDPVAVPLRVDRDKRPFVILMVGVNGAGKTTTIGKLALKLRAEGRSVMLAAGDTFRAAAVEQLKVWGERTGTPVITRPQGSDAAGLAFDALQEAKRQGSDVLLIDTAGRLQNKAGLMAELEKIVRVLAKLDPEAPHATLLVLDATVGQNALSQVELFAQAAPVSGLVMTKLDGTARGGILVALAAKFGLPVHFIGVGEGVEDLEPFAARDFARAIAGLEKD</sequence>
<comment type="catalytic activity">
    <reaction evidence="9 10">
        <text>GTP + H2O = GDP + phosphate + H(+)</text>
        <dbReference type="Rhea" id="RHEA:19669"/>
        <dbReference type="ChEBI" id="CHEBI:15377"/>
        <dbReference type="ChEBI" id="CHEBI:15378"/>
        <dbReference type="ChEBI" id="CHEBI:37565"/>
        <dbReference type="ChEBI" id="CHEBI:43474"/>
        <dbReference type="ChEBI" id="CHEBI:58189"/>
        <dbReference type="EC" id="3.6.5.4"/>
    </reaction>
</comment>
<dbReference type="GO" id="GO:0005525">
    <property type="term" value="F:GTP binding"/>
    <property type="evidence" value="ECO:0007669"/>
    <property type="project" value="UniProtKB-UniRule"/>
</dbReference>
<accession>A0A6L3SW13</accession>
<dbReference type="SMART" id="SM00382">
    <property type="entry name" value="AAA"/>
    <property type="match status" value="1"/>
</dbReference>
<comment type="similarity">
    <text evidence="10">Belongs to the GTP-binding SRP family. FtsY subfamily.</text>
</comment>
<dbReference type="PROSITE" id="PS00300">
    <property type="entry name" value="SRP54"/>
    <property type="match status" value="1"/>
</dbReference>
<dbReference type="SUPFAM" id="SSF52540">
    <property type="entry name" value="P-loop containing nucleoside triphosphate hydrolases"/>
    <property type="match status" value="1"/>
</dbReference>
<keyword evidence="8 10" id="KW-0675">Receptor</keyword>
<comment type="caution">
    <text evidence="13">The sequence shown here is derived from an EMBL/GenBank/DDBJ whole genome shotgun (WGS) entry which is preliminary data.</text>
</comment>
<dbReference type="GO" id="GO:0006614">
    <property type="term" value="P:SRP-dependent cotranslational protein targeting to membrane"/>
    <property type="evidence" value="ECO:0007669"/>
    <property type="project" value="InterPro"/>
</dbReference>
<evidence type="ECO:0000259" key="12">
    <source>
        <dbReference type="PROSITE" id="PS00300"/>
    </source>
</evidence>
<feature type="compositionally biased region" description="Low complexity" evidence="11">
    <location>
        <begin position="165"/>
        <end position="203"/>
    </location>
</feature>
<dbReference type="EC" id="3.6.5.4" evidence="10"/>
<comment type="subunit">
    <text evidence="10">Part of the signal recognition particle protein translocation system, which is composed of SRP and FtsY. SRP is a ribonucleoprotein composed of Ffh and a 4.5S RNA molecule.</text>
</comment>
<evidence type="ECO:0000313" key="13">
    <source>
        <dbReference type="EMBL" id="KAB1077795.1"/>
    </source>
</evidence>
<dbReference type="InterPro" id="IPR027417">
    <property type="entry name" value="P-loop_NTPase"/>
</dbReference>
<dbReference type="GO" id="GO:0005047">
    <property type="term" value="F:signal recognition particle binding"/>
    <property type="evidence" value="ECO:0007669"/>
    <property type="project" value="TreeGrafter"/>
</dbReference>
<evidence type="ECO:0000256" key="5">
    <source>
        <dbReference type="ARBA" id="ARBA00022801"/>
    </source>
</evidence>
<gene>
    <name evidence="10 13" type="primary">ftsY</name>
    <name evidence="13" type="ORF">F6X53_17730</name>
</gene>
<evidence type="ECO:0000256" key="10">
    <source>
        <dbReference type="HAMAP-Rule" id="MF_00920"/>
    </source>
</evidence>
<dbReference type="GO" id="GO:0005737">
    <property type="term" value="C:cytoplasm"/>
    <property type="evidence" value="ECO:0007669"/>
    <property type="project" value="UniProtKB-SubCell"/>
</dbReference>
<evidence type="ECO:0000256" key="7">
    <source>
        <dbReference type="ARBA" id="ARBA00023136"/>
    </source>
</evidence>
<evidence type="ECO:0000256" key="3">
    <source>
        <dbReference type="ARBA" id="ARBA00022490"/>
    </source>
</evidence>
<evidence type="ECO:0000256" key="2">
    <source>
        <dbReference type="ARBA" id="ARBA00022475"/>
    </source>
</evidence>
<protein>
    <recommendedName>
        <fullName evidence="10">Signal recognition particle receptor FtsY</fullName>
        <shortName evidence="10">SRP receptor</shortName>
        <ecNumber evidence="10">3.6.5.4</ecNumber>
    </recommendedName>
</protein>
<dbReference type="HAMAP" id="MF_00920">
    <property type="entry name" value="FtsY"/>
    <property type="match status" value="1"/>
</dbReference>
<feature type="binding site" evidence="10">
    <location>
        <begin position="316"/>
        <end position="323"/>
    </location>
    <ligand>
        <name>GTP</name>
        <dbReference type="ChEBI" id="CHEBI:37565"/>
    </ligand>
</feature>
<feature type="region of interest" description="Disordered" evidence="11">
    <location>
        <begin position="1"/>
        <end position="213"/>
    </location>
</feature>
<evidence type="ECO:0000256" key="11">
    <source>
        <dbReference type="SAM" id="MobiDB-lite"/>
    </source>
</evidence>
<dbReference type="NCBIfam" id="TIGR00064">
    <property type="entry name" value="ftsY"/>
    <property type="match status" value="1"/>
</dbReference>
<dbReference type="AlphaFoldDB" id="A0A6L3SW13"/>
<evidence type="ECO:0000256" key="1">
    <source>
        <dbReference type="ARBA" id="ARBA00004515"/>
    </source>
</evidence>
<dbReference type="InterPro" id="IPR003593">
    <property type="entry name" value="AAA+_ATPase"/>
</dbReference>
<feature type="binding site" evidence="10">
    <location>
        <begin position="398"/>
        <end position="402"/>
    </location>
    <ligand>
        <name>GTP</name>
        <dbReference type="ChEBI" id="CHEBI:37565"/>
    </ligand>
</feature>
<dbReference type="CDD" id="cd17874">
    <property type="entry name" value="FtsY"/>
    <property type="match status" value="1"/>
</dbReference>
<dbReference type="SUPFAM" id="SSF47364">
    <property type="entry name" value="Domain of the SRP/SRP receptor G-proteins"/>
    <property type="match status" value="1"/>
</dbReference>
<keyword evidence="14" id="KW-1185">Reference proteome</keyword>
<feature type="compositionally biased region" description="Pro residues" evidence="11">
    <location>
        <begin position="60"/>
        <end position="69"/>
    </location>
</feature>
<keyword evidence="4 10" id="KW-0547">Nucleotide-binding</keyword>
<dbReference type="Pfam" id="PF00448">
    <property type="entry name" value="SRP54"/>
    <property type="match status" value="1"/>
</dbReference>
<dbReference type="GO" id="GO:0005886">
    <property type="term" value="C:plasma membrane"/>
    <property type="evidence" value="ECO:0007669"/>
    <property type="project" value="UniProtKB-SubCell"/>
</dbReference>
<dbReference type="FunFam" id="3.40.50.300:FF:000053">
    <property type="entry name" value="Signal recognition particle receptor FtsY"/>
    <property type="match status" value="1"/>
</dbReference>
<keyword evidence="6 10" id="KW-0342">GTP-binding</keyword>
<feature type="binding site" evidence="10">
    <location>
        <begin position="462"/>
        <end position="465"/>
    </location>
    <ligand>
        <name>GTP</name>
        <dbReference type="ChEBI" id="CHEBI:37565"/>
    </ligand>
</feature>
<dbReference type="InterPro" id="IPR000897">
    <property type="entry name" value="SRP54_GTPase_dom"/>
</dbReference>